<dbReference type="PROSITE" id="PS50923">
    <property type="entry name" value="SUSHI"/>
    <property type="match status" value="4"/>
</dbReference>
<accession>A0A9N7YIQ6</accession>
<dbReference type="InterPro" id="IPR000436">
    <property type="entry name" value="Sushi_SCR_CCP_dom"/>
</dbReference>
<comment type="caution">
    <text evidence="9">The sequence shown here is derived from an EMBL/GenBank/DDBJ whole genome shotgun (WGS) entry which is preliminary data.</text>
</comment>
<evidence type="ECO:0000259" key="8">
    <source>
        <dbReference type="PROSITE" id="PS50923"/>
    </source>
</evidence>
<evidence type="ECO:0000256" key="4">
    <source>
        <dbReference type="ARBA" id="ARBA00023157"/>
    </source>
</evidence>
<dbReference type="PANTHER" id="PTHR45785">
    <property type="entry name" value="COMPLEMENT FACTOR H-RELATED"/>
    <property type="match status" value="1"/>
</dbReference>
<protein>
    <recommendedName>
        <fullName evidence="8">Sushi domain-containing protein</fullName>
    </recommendedName>
</protein>
<dbReference type="EMBL" id="CADEAL010000941">
    <property type="protein sequence ID" value="CAB1427098.1"/>
    <property type="molecule type" value="Genomic_DNA"/>
</dbReference>
<evidence type="ECO:0000256" key="3">
    <source>
        <dbReference type="ARBA" id="ARBA00022729"/>
    </source>
</evidence>
<feature type="domain" description="Sushi" evidence="8">
    <location>
        <begin position="86"/>
        <end position="144"/>
    </location>
</feature>
<organism evidence="9 10">
    <name type="scientific">Pleuronectes platessa</name>
    <name type="common">European plaice</name>
    <dbReference type="NCBI Taxonomy" id="8262"/>
    <lineage>
        <taxon>Eukaryota</taxon>
        <taxon>Metazoa</taxon>
        <taxon>Chordata</taxon>
        <taxon>Craniata</taxon>
        <taxon>Vertebrata</taxon>
        <taxon>Euteleostomi</taxon>
        <taxon>Actinopterygii</taxon>
        <taxon>Neopterygii</taxon>
        <taxon>Teleostei</taxon>
        <taxon>Neoteleostei</taxon>
        <taxon>Acanthomorphata</taxon>
        <taxon>Carangaria</taxon>
        <taxon>Pleuronectiformes</taxon>
        <taxon>Pleuronectoidei</taxon>
        <taxon>Pleuronectidae</taxon>
        <taxon>Pleuronectes</taxon>
    </lineage>
</organism>
<evidence type="ECO:0000256" key="5">
    <source>
        <dbReference type="PROSITE-ProRule" id="PRU00302"/>
    </source>
</evidence>
<dbReference type="InterPro" id="IPR035976">
    <property type="entry name" value="Sushi/SCR/CCP_sf"/>
</dbReference>
<dbReference type="Proteomes" id="UP001153269">
    <property type="component" value="Unassembled WGS sequence"/>
</dbReference>
<keyword evidence="3 7" id="KW-0732">Signal</keyword>
<feature type="region of interest" description="Disordered" evidence="6">
    <location>
        <begin position="212"/>
        <end position="272"/>
    </location>
</feature>
<dbReference type="Gene3D" id="2.10.70.10">
    <property type="entry name" value="Complement Module, domain 1"/>
    <property type="match status" value="4"/>
</dbReference>
<reference evidence="9" key="1">
    <citation type="submission" date="2020-03" db="EMBL/GenBank/DDBJ databases">
        <authorList>
            <person name="Weist P."/>
        </authorList>
    </citation>
    <scope>NUCLEOTIDE SEQUENCE</scope>
</reference>
<feature type="chain" id="PRO_5040464214" description="Sushi domain-containing protein" evidence="7">
    <location>
        <begin position="21"/>
        <end position="400"/>
    </location>
</feature>
<evidence type="ECO:0000256" key="6">
    <source>
        <dbReference type="SAM" id="MobiDB-lite"/>
    </source>
</evidence>
<feature type="signal peptide" evidence="7">
    <location>
        <begin position="1"/>
        <end position="20"/>
    </location>
</feature>
<dbReference type="AlphaFoldDB" id="A0A9N7YIQ6"/>
<feature type="domain" description="Sushi" evidence="8">
    <location>
        <begin position="147"/>
        <end position="209"/>
    </location>
</feature>
<feature type="domain" description="Sushi" evidence="8">
    <location>
        <begin position="269"/>
        <end position="322"/>
    </location>
</feature>
<feature type="domain" description="Sushi" evidence="8">
    <location>
        <begin position="25"/>
        <end position="84"/>
    </location>
</feature>
<sequence length="400" mass="43356">MNVRHLGLVLLVCFPGALHAQSAAQHCHAPNLAGGYFVPRQETYSHKTNLTYACDTGRQPAVEGWWATSTCDNGTWSHKPQCIGENACIPPTIPNGKYTESSDGWYENGDVIRISCDEAYEHKDHDATGKCINGTWSSLPVCERSVLACSEPPKVPHAVITGLGYQELFAADSEVQYECEDGYTIEGVHKNKSLICLSGIWTEGPVCSRGRGPGADLGSSAVGGTSRRPGSGNGGTGTTSAGSGKRPVGGGSSTSSGSTEEEIQYAPIERCGKPPRIPNGDIVVTREMYLKYACNSYYRYVGHKTVVCHSDGTWSDVPSCRATYCSVDTRQYPELEPDGVKYVNDGEKVSMRCVDDWLTPHFSVVRCTDGIIRLSECCMWITTKLNGCSGTLMKRTMFTE</sequence>
<evidence type="ECO:0000313" key="9">
    <source>
        <dbReference type="EMBL" id="CAB1427098.1"/>
    </source>
</evidence>
<dbReference type="SMART" id="SM00032">
    <property type="entry name" value="CCP"/>
    <property type="match status" value="4"/>
</dbReference>
<dbReference type="Pfam" id="PF00084">
    <property type="entry name" value="Sushi"/>
    <property type="match status" value="4"/>
</dbReference>
<dbReference type="CDD" id="cd00033">
    <property type="entry name" value="CCP"/>
    <property type="match status" value="2"/>
</dbReference>
<dbReference type="SUPFAM" id="SSF57535">
    <property type="entry name" value="Complement control module/SCR domain"/>
    <property type="match status" value="4"/>
</dbReference>
<dbReference type="InterPro" id="IPR051503">
    <property type="entry name" value="ComplSys_Reg/VirEntry_Med"/>
</dbReference>
<evidence type="ECO:0000256" key="7">
    <source>
        <dbReference type="SAM" id="SignalP"/>
    </source>
</evidence>
<keyword evidence="2 5" id="KW-0768">Sushi</keyword>
<gene>
    <name evidence="9" type="ORF">PLEPLA_LOCUS15036</name>
</gene>
<name>A0A9N7YIQ6_PLEPL</name>
<feature type="disulfide bond" evidence="5">
    <location>
        <begin position="88"/>
        <end position="131"/>
    </location>
</feature>
<comment type="subcellular location">
    <subcellularLocation>
        <location evidence="1">Virion</location>
    </subcellularLocation>
</comment>
<evidence type="ECO:0000256" key="1">
    <source>
        <dbReference type="ARBA" id="ARBA00004328"/>
    </source>
</evidence>
<evidence type="ECO:0000256" key="2">
    <source>
        <dbReference type="ARBA" id="ARBA00022659"/>
    </source>
</evidence>
<proteinExistence type="predicted"/>
<evidence type="ECO:0000313" key="10">
    <source>
        <dbReference type="Proteomes" id="UP001153269"/>
    </source>
</evidence>
<comment type="caution">
    <text evidence="5">Lacks conserved residue(s) required for the propagation of feature annotation.</text>
</comment>
<keyword evidence="10" id="KW-1185">Reference proteome</keyword>
<keyword evidence="4 5" id="KW-1015">Disulfide bond</keyword>
<dbReference type="PANTHER" id="PTHR45785:SF2">
    <property type="entry name" value="COMPLEMENT FACTOR H-RELATED"/>
    <property type="match status" value="1"/>
</dbReference>